<dbReference type="STRING" id="237018.SAMN04489723_11571"/>
<dbReference type="GO" id="GO:0016747">
    <property type="term" value="F:acyltransferase activity, transferring groups other than amino-acyl groups"/>
    <property type="evidence" value="ECO:0007669"/>
    <property type="project" value="InterPro"/>
</dbReference>
<feature type="domain" description="Chalcone/stilbene synthase C-terminal" evidence="5">
    <location>
        <begin position="226"/>
        <end position="357"/>
    </location>
</feature>
<dbReference type="PANTHER" id="PTHR11877:SF46">
    <property type="entry name" value="TYPE III POLYKETIDE SYNTHASE A"/>
    <property type="match status" value="1"/>
</dbReference>
<evidence type="ECO:0000256" key="1">
    <source>
        <dbReference type="ARBA" id="ARBA00005531"/>
    </source>
</evidence>
<dbReference type="RefSeq" id="WP_092899656.1">
    <property type="nucleotide sequence ID" value="NZ_FOKK01000015.1"/>
</dbReference>
<dbReference type="Gene3D" id="3.40.47.10">
    <property type="match status" value="2"/>
</dbReference>
<dbReference type="AlphaFoldDB" id="A0A1I1BMC5"/>
<feature type="active site" description="Acyl-thioester intermediate" evidence="3">
    <location>
        <position position="155"/>
    </location>
</feature>
<feature type="domain" description="Chalcone/stilbene synthase N-terminal" evidence="4">
    <location>
        <begin position="4"/>
        <end position="213"/>
    </location>
</feature>
<dbReference type="Proteomes" id="UP000198790">
    <property type="component" value="Unassembled WGS sequence"/>
</dbReference>
<dbReference type="SUPFAM" id="SSF53901">
    <property type="entry name" value="Thiolase-like"/>
    <property type="match status" value="2"/>
</dbReference>
<name>A0A1I1BMC5_9BACT</name>
<dbReference type="Pfam" id="PF02797">
    <property type="entry name" value="Chal_sti_synt_C"/>
    <property type="match status" value="1"/>
</dbReference>
<dbReference type="EMBL" id="FOKK01000015">
    <property type="protein sequence ID" value="SFB51515.1"/>
    <property type="molecule type" value="Genomic_DNA"/>
</dbReference>
<dbReference type="OrthoDB" id="9786288at2"/>
<dbReference type="InterPro" id="IPR001099">
    <property type="entry name" value="Chalcone/stilbene_synt_N"/>
</dbReference>
<dbReference type="Pfam" id="PF00195">
    <property type="entry name" value="Chal_sti_synt_N"/>
    <property type="match status" value="1"/>
</dbReference>
<dbReference type="InterPro" id="IPR016039">
    <property type="entry name" value="Thiolase-like"/>
</dbReference>
<gene>
    <name evidence="6" type="ORF">SAMN04489723_11571</name>
</gene>
<reference evidence="6 7" key="1">
    <citation type="submission" date="2016-10" db="EMBL/GenBank/DDBJ databases">
        <authorList>
            <person name="de Groot N.N."/>
        </authorList>
    </citation>
    <scope>NUCLEOTIDE SEQUENCE [LARGE SCALE GENOMIC DNA]</scope>
    <source>
        <strain evidence="6 7">DSM 23399</strain>
    </source>
</reference>
<evidence type="ECO:0000256" key="2">
    <source>
        <dbReference type="ARBA" id="ARBA00022679"/>
    </source>
</evidence>
<evidence type="ECO:0000259" key="4">
    <source>
        <dbReference type="Pfam" id="PF00195"/>
    </source>
</evidence>
<proteinExistence type="inferred from homology"/>
<comment type="similarity">
    <text evidence="1">Belongs to the thiolase-like superfamily. Chalcone/stilbene synthases family.</text>
</comment>
<accession>A0A1I1BMC5</accession>
<evidence type="ECO:0000259" key="5">
    <source>
        <dbReference type="Pfam" id="PF02797"/>
    </source>
</evidence>
<keyword evidence="2" id="KW-0808">Transferase</keyword>
<sequence length="359" mass="40004">MNTSIVSIGLANPGKPIEQSVISSFMQRAHKLDELDARKLSFLYRKSGISSRYSVLTDFEKTDSQDFTFFPKSEDFEPFPGTKARMEVFRQTAPELCEEAVANCLSKTSVKPAEITHLILVSCTGMVAPGVELELMKRLDLDDSIERYCIHFMGCYAAFTGLKLADKIVRAEPEAKVMLVSVELCTLHFQKEYVEDNILANSLFGDGAAAALVMKSASGLKINSYLSQVLREGESDMAWGIGDFGFEMRLSKYIPTLLDQGIQQLKEVFEQKFMLSTLENFAIHPGGKQILQKVQEAFGLPESVNMHAKEVLNQFGNMSSATILFVLERMMNDYKIHGQILSMGFGPGLTLETLLLEKS</sequence>
<dbReference type="InterPro" id="IPR012328">
    <property type="entry name" value="Chalcone/stilbene_synt_C"/>
</dbReference>
<organism evidence="6 7">
    <name type="scientific">Algoriphagus aquimarinus</name>
    <dbReference type="NCBI Taxonomy" id="237018"/>
    <lineage>
        <taxon>Bacteria</taxon>
        <taxon>Pseudomonadati</taxon>
        <taxon>Bacteroidota</taxon>
        <taxon>Cytophagia</taxon>
        <taxon>Cytophagales</taxon>
        <taxon>Cyclobacteriaceae</taxon>
        <taxon>Algoriphagus</taxon>
    </lineage>
</organism>
<dbReference type="PIRSF" id="PIRSF000451">
    <property type="entry name" value="PKS_III"/>
    <property type="match status" value="1"/>
</dbReference>
<dbReference type="CDD" id="cd00831">
    <property type="entry name" value="CHS_like"/>
    <property type="match status" value="1"/>
</dbReference>
<evidence type="ECO:0000313" key="6">
    <source>
        <dbReference type="EMBL" id="SFB51515.1"/>
    </source>
</evidence>
<evidence type="ECO:0000313" key="7">
    <source>
        <dbReference type="Proteomes" id="UP000198790"/>
    </source>
</evidence>
<dbReference type="InterPro" id="IPR011141">
    <property type="entry name" value="Polyketide_synthase_type-III"/>
</dbReference>
<evidence type="ECO:0000256" key="3">
    <source>
        <dbReference type="PIRSR" id="PIRSR000451-1"/>
    </source>
</evidence>
<protein>
    <submittedName>
        <fullName evidence="6">Predicted naringenin-chalcone synthase</fullName>
    </submittedName>
</protein>
<dbReference type="PANTHER" id="PTHR11877">
    <property type="entry name" value="HYDROXYMETHYLGLUTARYL-COA SYNTHASE"/>
    <property type="match status" value="1"/>
</dbReference>
<dbReference type="GO" id="GO:0030639">
    <property type="term" value="P:polyketide biosynthetic process"/>
    <property type="evidence" value="ECO:0007669"/>
    <property type="project" value="TreeGrafter"/>
</dbReference>
<keyword evidence="7" id="KW-1185">Reference proteome</keyword>